<dbReference type="Pfam" id="PF13561">
    <property type="entry name" value="adh_short_C2"/>
    <property type="match status" value="1"/>
</dbReference>
<sequence>MTTQNEPEIPWSTALEDPLASIEGHWFDGKVAVVAGGGLSGPLGNVGFGMAWLFARSGARVAVLDRDLEAGKRTAEMIREAGGEAAAYDVDLTDEESTKAAAKQVFDDFGRIDVVATSIGGGHAKGIFEVSLEEWKLSMDLNLVTAWLLMRAVEPYMTEGGAIVTVSSGAAEGRGPALPYGIAKTALEKLSVGAASTLAPRGIRVNCVRVGMIWGAFAARGMSEDRREMRRKNVALQTEGTAWDIASAAYWLCTPQARWVSGQVLSVDGGGFAMRNTGAAGSK</sequence>
<dbReference type="Gene3D" id="3.40.50.720">
    <property type="entry name" value="NAD(P)-binding Rossmann-like Domain"/>
    <property type="match status" value="1"/>
</dbReference>
<dbReference type="PANTHER" id="PTHR43669">
    <property type="entry name" value="5-KETO-D-GLUCONATE 5-REDUCTASE"/>
    <property type="match status" value="1"/>
</dbReference>
<dbReference type="PANTHER" id="PTHR43669:SF8">
    <property type="entry name" value="SHORT-CHAIN TYPE DEHYDROGENASE_REDUCTASE-RELATED"/>
    <property type="match status" value="1"/>
</dbReference>
<keyword evidence="4" id="KW-1185">Reference proteome</keyword>
<proteinExistence type="inferred from homology"/>
<dbReference type="CDD" id="cd05233">
    <property type="entry name" value="SDR_c"/>
    <property type="match status" value="1"/>
</dbReference>
<comment type="caution">
    <text evidence="3">The sequence shown here is derived from an EMBL/GenBank/DDBJ whole genome shotgun (WGS) entry which is preliminary data.</text>
</comment>
<comment type="similarity">
    <text evidence="1">Belongs to the short-chain dehydrogenases/reductases (SDR) family.</text>
</comment>
<gene>
    <name evidence="3" type="ORF">AB3X52_16590</name>
</gene>
<evidence type="ECO:0000256" key="1">
    <source>
        <dbReference type="ARBA" id="ARBA00006484"/>
    </source>
</evidence>
<organism evidence="3 4">
    <name type="scientific">Nocardioides eburneus</name>
    <dbReference type="NCBI Taxonomy" id="3231482"/>
    <lineage>
        <taxon>Bacteria</taxon>
        <taxon>Bacillati</taxon>
        <taxon>Actinomycetota</taxon>
        <taxon>Actinomycetes</taxon>
        <taxon>Propionibacteriales</taxon>
        <taxon>Nocardioidaceae</taxon>
        <taxon>Nocardioides</taxon>
    </lineage>
</organism>
<name>A0ABV3T4T6_9ACTN</name>
<evidence type="ECO:0000313" key="4">
    <source>
        <dbReference type="Proteomes" id="UP001556631"/>
    </source>
</evidence>
<dbReference type="SUPFAM" id="SSF51735">
    <property type="entry name" value="NAD(P)-binding Rossmann-fold domains"/>
    <property type="match status" value="1"/>
</dbReference>
<protein>
    <submittedName>
        <fullName evidence="3">SDR family NAD(P)-dependent oxidoreductase</fullName>
        <ecNumber evidence="3">1.1.1.-</ecNumber>
    </submittedName>
</protein>
<dbReference type="InterPro" id="IPR002347">
    <property type="entry name" value="SDR_fam"/>
</dbReference>
<dbReference type="Proteomes" id="UP001556631">
    <property type="component" value="Unassembled WGS sequence"/>
</dbReference>
<reference evidence="3 4" key="1">
    <citation type="submission" date="2024-07" db="EMBL/GenBank/DDBJ databases">
        <authorList>
            <person name="Lee S."/>
            <person name="Kang M."/>
        </authorList>
    </citation>
    <scope>NUCLEOTIDE SEQUENCE [LARGE SCALE GENOMIC DNA]</scope>
    <source>
        <strain evidence="3 4">DS6</strain>
    </source>
</reference>
<accession>A0ABV3T4T6</accession>
<dbReference type="PRINTS" id="PR00081">
    <property type="entry name" value="GDHRDH"/>
</dbReference>
<dbReference type="EMBL" id="JBFPJR010000037">
    <property type="protein sequence ID" value="MEX0429243.1"/>
    <property type="molecule type" value="Genomic_DNA"/>
</dbReference>
<keyword evidence="2 3" id="KW-0560">Oxidoreductase</keyword>
<dbReference type="GO" id="GO:0016491">
    <property type="term" value="F:oxidoreductase activity"/>
    <property type="evidence" value="ECO:0007669"/>
    <property type="project" value="UniProtKB-KW"/>
</dbReference>
<evidence type="ECO:0000256" key="2">
    <source>
        <dbReference type="ARBA" id="ARBA00023002"/>
    </source>
</evidence>
<dbReference type="EC" id="1.1.1.-" evidence="3"/>
<dbReference type="RefSeq" id="WP_367995210.1">
    <property type="nucleotide sequence ID" value="NZ_JBFPJR010000037.1"/>
</dbReference>
<evidence type="ECO:0000313" key="3">
    <source>
        <dbReference type="EMBL" id="MEX0429243.1"/>
    </source>
</evidence>
<dbReference type="InterPro" id="IPR036291">
    <property type="entry name" value="NAD(P)-bd_dom_sf"/>
</dbReference>